<reference evidence="1 2" key="1">
    <citation type="submission" date="2024-08" db="EMBL/GenBank/DDBJ databases">
        <title>Insights into the chromosomal genome structure of Flemingia macrophylla.</title>
        <authorList>
            <person name="Ding Y."/>
            <person name="Zhao Y."/>
            <person name="Bi W."/>
            <person name="Wu M."/>
            <person name="Zhao G."/>
            <person name="Gong Y."/>
            <person name="Li W."/>
            <person name="Zhang P."/>
        </authorList>
    </citation>
    <scope>NUCLEOTIDE SEQUENCE [LARGE SCALE GENOMIC DNA]</scope>
    <source>
        <strain evidence="1">DYQJB</strain>
        <tissue evidence="1">Leaf</tissue>
    </source>
</reference>
<dbReference type="Proteomes" id="UP001603857">
    <property type="component" value="Unassembled WGS sequence"/>
</dbReference>
<evidence type="ECO:0000313" key="2">
    <source>
        <dbReference type="Proteomes" id="UP001603857"/>
    </source>
</evidence>
<keyword evidence="2" id="KW-1185">Reference proteome</keyword>
<protein>
    <submittedName>
        <fullName evidence="1">Uncharacterized protein</fullName>
    </submittedName>
</protein>
<name>A0ABD1L7L4_9FABA</name>
<evidence type="ECO:0000313" key="1">
    <source>
        <dbReference type="EMBL" id="KAL2319498.1"/>
    </source>
</evidence>
<sequence length="147" mass="16599">MSKFDQWLRFRSLETTPSSRLLPSVKLGLETWIPNKAQKAQSFEEMPSSVDFKAVWNLWSLENISGLQEELPRSSRGTITSADAGPITRARKKVLEEVIKNQLLTMRLKYASEETKGTHEGMYGTTCVWNVLFASKESRAVASDICV</sequence>
<proteinExistence type="predicted"/>
<dbReference type="EMBL" id="JBGMDY010000010">
    <property type="protein sequence ID" value="KAL2319498.1"/>
    <property type="molecule type" value="Genomic_DNA"/>
</dbReference>
<accession>A0ABD1L7L4</accession>
<dbReference type="AlphaFoldDB" id="A0ABD1L7L4"/>
<organism evidence="1 2">
    <name type="scientific">Flemingia macrophylla</name>
    <dbReference type="NCBI Taxonomy" id="520843"/>
    <lineage>
        <taxon>Eukaryota</taxon>
        <taxon>Viridiplantae</taxon>
        <taxon>Streptophyta</taxon>
        <taxon>Embryophyta</taxon>
        <taxon>Tracheophyta</taxon>
        <taxon>Spermatophyta</taxon>
        <taxon>Magnoliopsida</taxon>
        <taxon>eudicotyledons</taxon>
        <taxon>Gunneridae</taxon>
        <taxon>Pentapetalae</taxon>
        <taxon>rosids</taxon>
        <taxon>fabids</taxon>
        <taxon>Fabales</taxon>
        <taxon>Fabaceae</taxon>
        <taxon>Papilionoideae</taxon>
        <taxon>50 kb inversion clade</taxon>
        <taxon>NPAAA clade</taxon>
        <taxon>indigoferoid/millettioid clade</taxon>
        <taxon>Phaseoleae</taxon>
        <taxon>Flemingia</taxon>
    </lineage>
</organism>
<comment type="caution">
    <text evidence="1">The sequence shown here is derived from an EMBL/GenBank/DDBJ whole genome shotgun (WGS) entry which is preliminary data.</text>
</comment>
<gene>
    <name evidence="1" type="ORF">Fmac_028467</name>
</gene>